<dbReference type="Pfam" id="PF12833">
    <property type="entry name" value="HTH_18"/>
    <property type="match status" value="1"/>
</dbReference>
<dbReference type="InterPro" id="IPR009057">
    <property type="entry name" value="Homeodomain-like_sf"/>
</dbReference>
<dbReference type="Gene3D" id="3.40.50.2300">
    <property type="match status" value="1"/>
</dbReference>
<keyword evidence="4" id="KW-0902">Two-component regulatory system</keyword>
<keyword evidence="7" id="KW-0804">Transcription</keyword>
<organism evidence="11 12">
    <name type="scientific">Paenibacillus marchantiophytorum</name>
    <dbReference type="NCBI Taxonomy" id="1619310"/>
    <lineage>
        <taxon>Bacteria</taxon>
        <taxon>Bacillati</taxon>
        <taxon>Bacillota</taxon>
        <taxon>Bacilli</taxon>
        <taxon>Bacillales</taxon>
        <taxon>Paenibacillaceae</taxon>
        <taxon>Paenibacillus</taxon>
    </lineage>
</organism>
<evidence type="ECO:0000256" key="2">
    <source>
        <dbReference type="ARBA" id="ARBA00022490"/>
    </source>
</evidence>
<dbReference type="SUPFAM" id="SSF52172">
    <property type="entry name" value="CheY-like"/>
    <property type="match status" value="1"/>
</dbReference>
<evidence type="ECO:0000313" key="12">
    <source>
        <dbReference type="Proteomes" id="UP000615455"/>
    </source>
</evidence>
<dbReference type="GO" id="GO:0003677">
    <property type="term" value="F:DNA binding"/>
    <property type="evidence" value="ECO:0007669"/>
    <property type="project" value="UniProtKB-KW"/>
</dbReference>
<dbReference type="InterPro" id="IPR001789">
    <property type="entry name" value="Sig_transdc_resp-reg_receiver"/>
</dbReference>
<evidence type="ECO:0000256" key="1">
    <source>
        <dbReference type="ARBA" id="ARBA00004496"/>
    </source>
</evidence>
<protein>
    <submittedName>
        <fullName evidence="11">DNA-binding response regulator</fullName>
    </submittedName>
</protein>
<reference evidence="12" key="1">
    <citation type="journal article" date="2019" name="Int. J. Syst. Evol. Microbiol.">
        <title>The Global Catalogue of Microorganisms (GCM) 10K type strain sequencing project: providing services to taxonomists for standard genome sequencing and annotation.</title>
        <authorList>
            <consortium name="The Broad Institute Genomics Platform"/>
            <consortium name="The Broad Institute Genome Sequencing Center for Infectious Disease"/>
            <person name="Wu L."/>
            <person name="Ma J."/>
        </authorList>
    </citation>
    <scope>NUCLEOTIDE SEQUENCE [LARGE SCALE GENOMIC DNA]</scope>
    <source>
        <strain evidence="12">CGMCC 1.15043</strain>
    </source>
</reference>
<dbReference type="PANTHER" id="PTHR42713:SF3">
    <property type="entry name" value="TRANSCRIPTIONAL REGULATORY PROTEIN HPTR"/>
    <property type="match status" value="1"/>
</dbReference>
<dbReference type="PANTHER" id="PTHR42713">
    <property type="entry name" value="HISTIDINE KINASE-RELATED"/>
    <property type="match status" value="1"/>
</dbReference>
<dbReference type="InterPro" id="IPR018060">
    <property type="entry name" value="HTH_AraC"/>
</dbReference>
<sequence length="462" mass="54555">MRTLIVDDEHFVRKGLILTVPWQDYGFEIVGEAENGQRALQQLESQLIDVLITDLTMPKMDGFELMKEVQHLYPQIKIVVLTCHQDFQYAIEAMQYGAIDYLVKTQIEEGKMEEALARIEKRIREDKQREPHNAVKGKEEIPLDLFLFPLVTGASPVHITWEIKPTIIPMEQECYRITEHAYKSWQEIHRIWEANDLYETWIPIISESADTESYYASKDWVKGIIEMIFYAYREDHPTPLVFNVQQSISTNKKLKDQGEMDKIYRLFQSLHWIYDTSLFQTWLQLVDEHQPASKEFRLMVIGFLKAISHLTWIPQKIWRTNTRLEVMCWHELSTMLTQLRDVLQTSSFSEEAAIGIYKAILVMQKDIAENLNQENVAQRVALSRSYFGQCFRPIVGVSFHELLTELRIRKAEELLLTTHDFIYAIAEQAGFKDEKYFSKVFKHHRQVLPTEYRDKHRHSNHR</sequence>
<dbReference type="CDD" id="cd17536">
    <property type="entry name" value="REC_YesN-like"/>
    <property type="match status" value="1"/>
</dbReference>
<dbReference type="PROSITE" id="PS00041">
    <property type="entry name" value="HTH_ARAC_FAMILY_1"/>
    <property type="match status" value="1"/>
</dbReference>
<evidence type="ECO:0000259" key="10">
    <source>
        <dbReference type="PROSITE" id="PS50110"/>
    </source>
</evidence>
<dbReference type="InterPro" id="IPR051552">
    <property type="entry name" value="HptR"/>
</dbReference>
<evidence type="ECO:0000256" key="8">
    <source>
        <dbReference type="PROSITE-ProRule" id="PRU00169"/>
    </source>
</evidence>
<feature type="domain" description="Response regulatory" evidence="10">
    <location>
        <begin position="2"/>
        <end position="119"/>
    </location>
</feature>
<dbReference type="EMBL" id="BMHE01000006">
    <property type="protein sequence ID" value="GGI46583.1"/>
    <property type="molecule type" value="Genomic_DNA"/>
</dbReference>
<evidence type="ECO:0000256" key="7">
    <source>
        <dbReference type="ARBA" id="ARBA00023163"/>
    </source>
</evidence>
<dbReference type="InterPro" id="IPR018062">
    <property type="entry name" value="HTH_AraC-typ_CS"/>
</dbReference>
<evidence type="ECO:0000313" key="11">
    <source>
        <dbReference type="EMBL" id="GGI46583.1"/>
    </source>
</evidence>
<feature type="modified residue" description="4-aspartylphosphate" evidence="8">
    <location>
        <position position="54"/>
    </location>
</feature>
<dbReference type="PROSITE" id="PS50110">
    <property type="entry name" value="RESPONSE_REGULATORY"/>
    <property type="match status" value="1"/>
</dbReference>
<evidence type="ECO:0000256" key="4">
    <source>
        <dbReference type="ARBA" id="ARBA00023012"/>
    </source>
</evidence>
<keyword evidence="6 11" id="KW-0238">DNA-binding</keyword>
<comment type="subcellular location">
    <subcellularLocation>
        <location evidence="1">Cytoplasm</location>
    </subcellularLocation>
</comment>
<feature type="domain" description="HTH araC/xylS-type" evidence="9">
    <location>
        <begin position="357"/>
        <end position="455"/>
    </location>
</feature>
<dbReference type="Proteomes" id="UP000615455">
    <property type="component" value="Unassembled WGS sequence"/>
</dbReference>
<dbReference type="Gene3D" id="1.10.10.60">
    <property type="entry name" value="Homeodomain-like"/>
    <property type="match status" value="2"/>
</dbReference>
<keyword evidence="12" id="KW-1185">Reference proteome</keyword>
<gene>
    <name evidence="11" type="ORF">GCM10008018_17820</name>
</gene>
<dbReference type="SMART" id="SM00448">
    <property type="entry name" value="REC"/>
    <property type="match status" value="1"/>
</dbReference>
<keyword evidence="3 8" id="KW-0597">Phosphoprotein</keyword>
<dbReference type="InterPro" id="IPR011006">
    <property type="entry name" value="CheY-like_superfamily"/>
</dbReference>
<keyword evidence="2" id="KW-0963">Cytoplasm</keyword>
<dbReference type="SUPFAM" id="SSF46689">
    <property type="entry name" value="Homeodomain-like"/>
    <property type="match status" value="1"/>
</dbReference>
<keyword evidence="5" id="KW-0805">Transcription regulation</keyword>
<accession>A0ABQ2BV82</accession>
<proteinExistence type="predicted"/>
<comment type="caution">
    <text evidence="11">The sequence shown here is derived from an EMBL/GenBank/DDBJ whole genome shotgun (WGS) entry which is preliminary data.</text>
</comment>
<dbReference type="RefSeq" id="WP_189010428.1">
    <property type="nucleotide sequence ID" value="NZ_BMHE01000006.1"/>
</dbReference>
<name>A0ABQ2BV82_9BACL</name>
<evidence type="ECO:0000256" key="5">
    <source>
        <dbReference type="ARBA" id="ARBA00023015"/>
    </source>
</evidence>
<evidence type="ECO:0000256" key="6">
    <source>
        <dbReference type="ARBA" id="ARBA00023125"/>
    </source>
</evidence>
<dbReference type="PROSITE" id="PS01124">
    <property type="entry name" value="HTH_ARAC_FAMILY_2"/>
    <property type="match status" value="1"/>
</dbReference>
<evidence type="ECO:0000259" key="9">
    <source>
        <dbReference type="PROSITE" id="PS01124"/>
    </source>
</evidence>
<dbReference type="Pfam" id="PF00072">
    <property type="entry name" value="Response_reg"/>
    <property type="match status" value="1"/>
</dbReference>
<dbReference type="SMART" id="SM00342">
    <property type="entry name" value="HTH_ARAC"/>
    <property type="match status" value="1"/>
</dbReference>
<evidence type="ECO:0000256" key="3">
    <source>
        <dbReference type="ARBA" id="ARBA00022553"/>
    </source>
</evidence>